<comment type="similarity">
    <text evidence="3">Belongs to the SKA3 family.</text>
</comment>
<keyword evidence="11" id="KW-0131">Cell cycle</keyword>
<comment type="caution">
    <text evidence="13">The sequence shown here is derived from an EMBL/GenBank/DDBJ whole genome shotgun (WGS) entry which is preliminary data.</text>
</comment>
<dbReference type="Proteomes" id="UP000811609">
    <property type="component" value="Chromosome 16"/>
</dbReference>
<evidence type="ECO:0000256" key="3">
    <source>
        <dbReference type="ARBA" id="ARBA00007716"/>
    </source>
</evidence>
<dbReference type="InterPro" id="IPR033341">
    <property type="entry name" value="SKA3"/>
</dbReference>
<keyword evidence="8" id="KW-0498">Mitosis</keyword>
<evidence type="ECO:0000313" key="14">
    <source>
        <dbReference type="Proteomes" id="UP000811609"/>
    </source>
</evidence>
<keyword evidence="7" id="KW-0493">Microtubule</keyword>
<dbReference type="GO" id="GO:0000940">
    <property type="term" value="C:outer kinetochore"/>
    <property type="evidence" value="ECO:0007669"/>
    <property type="project" value="InterPro"/>
</dbReference>
<evidence type="ECO:0000256" key="5">
    <source>
        <dbReference type="ARBA" id="ARBA00022490"/>
    </source>
</evidence>
<evidence type="ECO:0000256" key="12">
    <source>
        <dbReference type="ARBA" id="ARBA00023328"/>
    </source>
</evidence>
<keyword evidence="10" id="KW-0206">Cytoskeleton</keyword>
<evidence type="ECO:0000256" key="2">
    <source>
        <dbReference type="ARBA" id="ARBA00004629"/>
    </source>
</evidence>
<protein>
    <submittedName>
        <fullName evidence="13">Uncharacterized protein</fullName>
    </submittedName>
</protein>
<dbReference type="PANTHER" id="PTHR48118:SF1">
    <property type="entry name" value="SPINDLE AND KINETOCHORE-ASSOCIATED PROTEIN 3"/>
    <property type="match status" value="1"/>
</dbReference>
<reference evidence="13" key="1">
    <citation type="submission" date="2020-12" db="EMBL/GenBank/DDBJ databases">
        <title>WGS assembly of Carya illinoinensis cv. Pawnee.</title>
        <authorList>
            <person name="Platts A."/>
            <person name="Shu S."/>
            <person name="Wright S."/>
            <person name="Barry K."/>
            <person name="Edger P."/>
            <person name="Pires J.C."/>
            <person name="Schmutz J."/>
        </authorList>
    </citation>
    <scope>NUCLEOTIDE SEQUENCE</scope>
    <source>
        <tissue evidence="13">Leaf</tissue>
    </source>
</reference>
<dbReference type="GO" id="GO:0000278">
    <property type="term" value="P:mitotic cell cycle"/>
    <property type="evidence" value="ECO:0007669"/>
    <property type="project" value="TreeGrafter"/>
</dbReference>
<evidence type="ECO:0000256" key="1">
    <source>
        <dbReference type="ARBA" id="ARBA00004186"/>
    </source>
</evidence>
<sequence>MCVIDSISLSFIKSLNCRVSNASSDLNNSMILRIVSFEELLGHCNENCKKNQSDLSELQDNLKRLGY</sequence>
<evidence type="ECO:0000256" key="8">
    <source>
        <dbReference type="ARBA" id="ARBA00022776"/>
    </source>
</evidence>
<evidence type="ECO:0000256" key="10">
    <source>
        <dbReference type="ARBA" id="ARBA00023212"/>
    </source>
</evidence>
<evidence type="ECO:0000256" key="4">
    <source>
        <dbReference type="ARBA" id="ARBA00022454"/>
    </source>
</evidence>
<evidence type="ECO:0000256" key="6">
    <source>
        <dbReference type="ARBA" id="ARBA00022618"/>
    </source>
</evidence>
<evidence type="ECO:0000256" key="9">
    <source>
        <dbReference type="ARBA" id="ARBA00022838"/>
    </source>
</evidence>
<keyword evidence="12" id="KW-0137">Centromere</keyword>
<keyword evidence="9" id="KW-0995">Kinetochore</keyword>
<dbReference type="GO" id="GO:0005876">
    <property type="term" value="C:spindle microtubule"/>
    <property type="evidence" value="ECO:0007669"/>
    <property type="project" value="TreeGrafter"/>
</dbReference>
<keyword evidence="4" id="KW-0158">Chromosome</keyword>
<evidence type="ECO:0000313" key="13">
    <source>
        <dbReference type="EMBL" id="KAG6625542.1"/>
    </source>
</evidence>
<dbReference type="AlphaFoldDB" id="A0A8T1N664"/>
<organism evidence="13 14">
    <name type="scientific">Carya illinoinensis</name>
    <name type="common">Pecan</name>
    <dbReference type="NCBI Taxonomy" id="32201"/>
    <lineage>
        <taxon>Eukaryota</taxon>
        <taxon>Viridiplantae</taxon>
        <taxon>Streptophyta</taxon>
        <taxon>Embryophyta</taxon>
        <taxon>Tracheophyta</taxon>
        <taxon>Spermatophyta</taxon>
        <taxon>Magnoliopsida</taxon>
        <taxon>eudicotyledons</taxon>
        <taxon>Gunneridae</taxon>
        <taxon>Pentapetalae</taxon>
        <taxon>rosids</taxon>
        <taxon>fabids</taxon>
        <taxon>Fagales</taxon>
        <taxon>Juglandaceae</taxon>
        <taxon>Carya</taxon>
    </lineage>
</organism>
<dbReference type="EMBL" id="CM031824">
    <property type="protein sequence ID" value="KAG6625542.1"/>
    <property type="molecule type" value="Genomic_DNA"/>
</dbReference>
<dbReference type="GO" id="GO:0051301">
    <property type="term" value="P:cell division"/>
    <property type="evidence" value="ECO:0007669"/>
    <property type="project" value="UniProtKB-KW"/>
</dbReference>
<dbReference type="GO" id="GO:0007059">
    <property type="term" value="P:chromosome segregation"/>
    <property type="evidence" value="ECO:0007669"/>
    <property type="project" value="InterPro"/>
</dbReference>
<name>A0A8T1N664_CARIL</name>
<comment type="subcellular location">
    <subcellularLocation>
        <location evidence="2">Chromosome</location>
        <location evidence="2">Centromere</location>
        <location evidence="2">Kinetochore</location>
    </subcellularLocation>
    <subcellularLocation>
        <location evidence="1">Cytoplasm</location>
        <location evidence="1">Cytoskeleton</location>
        <location evidence="1">Spindle</location>
    </subcellularLocation>
</comment>
<evidence type="ECO:0000256" key="11">
    <source>
        <dbReference type="ARBA" id="ARBA00023306"/>
    </source>
</evidence>
<accession>A0A8T1N664</accession>
<gene>
    <name evidence="13" type="ORF">CIPAW_16G104200</name>
</gene>
<keyword evidence="6" id="KW-0132">Cell division</keyword>
<dbReference type="PANTHER" id="PTHR48118">
    <property type="entry name" value="SPINDLE AND KINETOCHORE-ASSOCIATED PROTEIN 3"/>
    <property type="match status" value="1"/>
</dbReference>
<proteinExistence type="inferred from homology"/>
<keyword evidence="5" id="KW-0963">Cytoplasm</keyword>
<evidence type="ECO:0000256" key="7">
    <source>
        <dbReference type="ARBA" id="ARBA00022701"/>
    </source>
</evidence>
<keyword evidence="14" id="KW-1185">Reference proteome</keyword>